<organism evidence="8 9">
    <name type="scientific">Oceanicola granulosus (strain ATCC BAA-861 / DSM 15982 / KCTC 12143 / HTCC2516)</name>
    <dbReference type="NCBI Taxonomy" id="314256"/>
    <lineage>
        <taxon>Bacteria</taxon>
        <taxon>Pseudomonadati</taxon>
        <taxon>Pseudomonadota</taxon>
        <taxon>Alphaproteobacteria</taxon>
        <taxon>Rhodobacterales</taxon>
        <taxon>Roseobacteraceae</taxon>
        <taxon>Oceanicola</taxon>
    </lineage>
</organism>
<feature type="region of interest" description="Disordered" evidence="6">
    <location>
        <begin position="112"/>
        <end position="168"/>
    </location>
</feature>
<dbReference type="STRING" id="314256.OG2516_06072"/>
<feature type="chain" id="PRO_5004207073" description="High-affinity zinc uptake system protein ZnuA" evidence="7">
    <location>
        <begin position="21"/>
        <end position="335"/>
    </location>
</feature>
<keyword evidence="4 7" id="KW-0732">Signal</keyword>
<dbReference type="PANTHER" id="PTHR42953:SF3">
    <property type="entry name" value="HIGH-AFFINITY ZINC UPTAKE SYSTEM PROTEIN ZNUA"/>
    <property type="match status" value="1"/>
</dbReference>
<keyword evidence="5" id="KW-0406">Ion transport</keyword>
<dbReference type="Gene3D" id="3.40.50.1980">
    <property type="entry name" value="Nitrogenase molybdenum iron protein domain"/>
    <property type="match status" value="3"/>
</dbReference>
<evidence type="ECO:0000256" key="4">
    <source>
        <dbReference type="ARBA" id="ARBA00022729"/>
    </source>
</evidence>
<gene>
    <name evidence="8" type="ORF">OG2516_06072</name>
</gene>
<keyword evidence="5" id="KW-0862">Zinc</keyword>
<comment type="caution">
    <text evidence="8">The sequence shown here is derived from an EMBL/GenBank/DDBJ whole genome shotgun (WGS) entry which is preliminary data.</text>
</comment>
<evidence type="ECO:0000256" key="5">
    <source>
        <dbReference type="ARBA" id="ARBA00022906"/>
    </source>
</evidence>
<comment type="similarity">
    <text evidence="1">Belongs to the bacterial solute-binding protein 9 family.</text>
</comment>
<dbReference type="Pfam" id="PF01297">
    <property type="entry name" value="ZnuA"/>
    <property type="match status" value="1"/>
</dbReference>
<proteinExistence type="inferred from homology"/>
<dbReference type="SUPFAM" id="SSF53807">
    <property type="entry name" value="Helical backbone' metal receptor"/>
    <property type="match status" value="1"/>
</dbReference>
<dbReference type="InterPro" id="IPR006127">
    <property type="entry name" value="ZnuA-like"/>
</dbReference>
<feature type="compositionally biased region" description="Basic and acidic residues" evidence="6">
    <location>
        <begin position="116"/>
        <end position="168"/>
    </location>
</feature>
<evidence type="ECO:0000256" key="2">
    <source>
        <dbReference type="ARBA" id="ARBA00015915"/>
    </source>
</evidence>
<dbReference type="Proteomes" id="UP000003635">
    <property type="component" value="Unassembled WGS sequence"/>
</dbReference>
<accession>Q2CAX7</accession>
<dbReference type="GO" id="GO:0006829">
    <property type="term" value="P:zinc ion transport"/>
    <property type="evidence" value="ECO:0007669"/>
    <property type="project" value="UniProtKB-KW"/>
</dbReference>
<dbReference type="RefSeq" id="WP_007254741.1">
    <property type="nucleotide sequence ID" value="NZ_CH724107.1"/>
</dbReference>
<keyword evidence="9" id="KW-1185">Reference proteome</keyword>
<evidence type="ECO:0000256" key="3">
    <source>
        <dbReference type="ARBA" id="ARBA00022448"/>
    </source>
</evidence>
<evidence type="ECO:0000256" key="1">
    <source>
        <dbReference type="ARBA" id="ARBA00011028"/>
    </source>
</evidence>
<evidence type="ECO:0000256" key="7">
    <source>
        <dbReference type="SAM" id="SignalP"/>
    </source>
</evidence>
<keyword evidence="5" id="KW-0864">Zinc transport</keyword>
<evidence type="ECO:0000313" key="9">
    <source>
        <dbReference type="Proteomes" id="UP000003635"/>
    </source>
</evidence>
<dbReference type="GO" id="GO:0046872">
    <property type="term" value="F:metal ion binding"/>
    <property type="evidence" value="ECO:0007669"/>
    <property type="project" value="InterPro"/>
</dbReference>
<name>Q2CAX7_OCEGH</name>
<dbReference type="InterPro" id="IPR050492">
    <property type="entry name" value="Bact_metal-bind_prot9"/>
</dbReference>
<protein>
    <recommendedName>
        <fullName evidence="2">High-affinity zinc uptake system protein ZnuA</fullName>
    </recommendedName>
</protein>
<evidence type="ECO:0000313" key="8">
    <source>
        <dbReference type="EMBL" id="EAR49848.1"/>
    </source>
</evidence>
<sequence length="335" mass="35431">MMIRYLLPLLLVARPLAAEAPAVVADIAPVHSLVAQVMEGVGTPELLLPPGASPHDFALRPSDAARLSGADLVIWTGPALAPWLAEPLETLSGGEMLALLETEGWPRLAVEDAEEHDAHEEHDDHDHDEHAHQEHDHDHNEHAHDDHEDHEHEDHDDHGHAHGGEDPHAWLDPVVAAVWVGHIADALAAADPENAATYRANADAARDALDALTAEAAEALAPVATAPFAVSHDGYGYFVARFGLTKSAAITLTDGQRPGPATIRALREQLAGDGTRCILVDPAEGDDFARLVTEGTDIVLTEADPLGAALSIGPELYPALVAHLAGALGDCLAPR</sequence>
<dbReference type="EMBL" id="AAOT01000045">
    <property type="protein sequence ID" value="EAR49848.1"/>
    <property type="molecule type" value="Genomic_DNA"/>
</dbReference>
<evidence type="ECO:0000256" key="6">
    <source>
        <dbReference type="SAM" id="MobiDB-lite"/>
    </source>
</evidence>
<feature type="signal peptide" evidence="7">
    <location>
        <begin position="1"/>
        <end position="20"/>
    </location>
</feature>
<dbReference type="PANTHER" id="PTHR42953">
    <property type="entry name" value="HIGH-AFFINITY ZINC UPTAKE SYSTEM PROTEIN ZNUA-RELATED"/>
    <property type="match status" value="1"/>
</dbReference>
<reference evidence="8 9" key="1">
    <citation type="journal article" date="2010" name="J. Bacteriol.">
        <title>Genome sequences of Oceanicola granulosus HTCC2516(T) and Oceanicola batsensis HTCC2597(TDelta).</title>
        <authorList>
            <person name="Thrash J.C."/>
            <person name="Cho J.C."/>
            <person name="Vergin K.L."/>
            <person name="Giovannoni S.J."/>
        </authorList>
    </citation>
    <scope>NUCLEOTIDE SEQUENCE [LARGE SCALE GENOMIC DNA]</scope>
    <source>
        <strain evidence="9">ATCC BAA-861 / DSM 15982 / KCTC 12143 / HTCC2516</strain>
    </source>
</reference>
<dbReference type="HOGENOM" id="CLU_016838_1_2_5"/>
<keyword evidence="3" id="KW-0813">Transport</keyword>
<dbReference type="AlphaFoldDB" id="Q2CAX7"/>
<dbReference type="eggNOG" id="COG4531">
    <property type="taxonomic scope" value="Bacteria"/>
</dbReference>